<dbReference type="InterPro" id="IPR057670">
    <property type="entry name" value="SH3_retrovirus"/>
</dbReference>
<keyword evidence="4" id="KW-0378">Hydrolase</keyword>
<evidence type="ECO:0000256" key="9">
    <source>
        <dbReference type="ARBA" id="ARBA00023172"/>
    </source>
</evidence>
<comment type="caution">
    <text evidence="12">The sequence shown here is derived from an EMBL/GenBank/DDBJ whole genome shotgun (WGS) entry which is preliminary data.</text>
</comment>
<evidence type="ECO:0000256" key="1">
    <source>
        <dbReference type="ARBA" id="ARBA00022722"/>
    </source>
</evidence>
<dbReference type="PANTHER" id="PTHR42648">
    <property type="entry name" value="TRANSPOSASE, PUTATIVE-RELATED"/>
    <property type="match status" value="1"/>
</dbReference>
<feature type="domain" description="Retroviral polymerase SH3-like" evidence="11">
    <location>
        <begin position="72"/>
        <end position="99"/>
    </location>
</feature>
<keyword evidence="2" id="KW-0479">Metal-binding</keyword>
<dbReference type="AlphaFoldDB" id="A0AA88VPL6"/>
<proteinExistence type="predicted"/>
<keyword evidence="9" id="KW-0233">DNA recombination</keyword>
<dbReference type="SUPFAM" id="SSF50630">
    <property type="entry name" value="Acid proteases"/>
    <property type="match status" value="1"/>
</dbReference>
<dbReference type="GO" id="GO:0015074">
    <property type="term" value="P:DNA integration"/>
    <property type="evidence" value="ECO:0007669"/>
    <property type="project" value="UniProtKB-KW"/>
</dbReference>
<dbReference type="Gene3D" id="2.40.70.10">
    <property type="entry name" value="Acid Proteases"/>
    <property type="match status" value="1"/>
</dbReference>
<gene>
    <name evidence="12" type="ORF">RJ639_008897</name>
</gene>
<keyword evidence="1" id="KW-0540">Nuclease</keyword>
<dbReference type="Pfam" id="PF14541">
    <property type="entry name" value="TAXi_C"/>
    <property type="match status" value="1"/>
</dbReference>
<evidence type="ECO:0000313" key="12">
    <source>
        <dbReference type="EMBL" id="KAK3012685.1"/>
    </source>
</evidence>
<sequence length="178" mass="20271">MVSMRGKWNHSQHSSELLEDQKNAQSVWAEAVDCAVYLLKRCPYSSVQGEIPQEAWHGRKPSVSHLRIFGNTAYMHIPDEKRSKLDEKSEKYVFIGYDLSGVAGKRGKGARLHGDSMPLDVYNDFYYLSFEGISVGNKRLDIDPKTFERTQTGYGGVIIDSGAMWSFLFSLLEEMLMY</sequence>
<evidence type="ECO:0000256" key="6">
    <source>
        <dbReference type="ARBA" id="ARBA00022908"/>
    </source>
</evidence>
<dbReference type="GO" id="GO:0046872">
    <property type="term" value="F:metal ion binding"/>
    <property type="evidence" value="ECO:0007669"/>
    <property type="project" value="UniProtKB-KW"/>
</dbReference>
<evidence type="ECO:0000256" key="3">
    <source>
        <dbReference type="ARBA" id="ARBA00022759"/>
    </source>
</evidence>
<evidence type="ECO:0000256" key="4">
    <source>
        <dbReference type="ARBA" id="ARBA00022801"/>
    </source>
</evidence>
<dbReference type="GO" id="GO:0016787">
    <property type="term" value="F:hydrolase activity"/>
    <property type="evidence" value="ECO:0007669"/>
    <property type="project" value="UniProtKB-KW"/>
</dbReference>
<keyword evidence="8" id="KW-0548">Nucleotidyltransferase</keyword>
<evidence type="ECO:0000259" key="10">
    <source>
        <dbReference type="Pfam" id="PF14541"/>
    </source>
</evidence>
<keyword evidence="5" id="KW-0460">Magnesium</keyword>
<keyword evidence="13" id="KW-1185">Reference proteome</keyword>
<evidence type="ECO:0000256" key="7">
    <source>
        <dbReference type="ARBA" id="ARBA00022918"/>
    </source>
</evidence>
<dbReference type="Pfam" id="PF25597">
    <property type="entry name" value="SH3_retrovirus"/>
    <property type="match status" value="1"/>
</dbReference>
<dbReference type="PANTHER" id="PTHR42648:SF11">
    <property type="entry name" value="TRANSPOSON TY4-P GAG-POL POLYPROTEIN"/>
    <property type="match status" value="1"/>
</dbReference>
<evidence type="ECO:0000256" key="8">
    <source>
        <dbReference type="ARBA" id="ARBA00022932"/>
    </source>
</evidence>
<dbReference type="InterPro" id="IPR021109">
    <property type="entry name" value="Peptidase_aspartic_dom_sf"/>
</dbReference>
<dbReference type="GO" id="GO:0004519">
    <property type="term" value="F:endonuclease activity"/>
    <property type="evidence" value="ECO:0007669"/>
    <property type="project" value="UniProtKB-KW"/>
</dbReference>
<evidence type="ECO:0000313" key="13">
    <source>
        <dbReference type="Proteomes" id="UP001188597"/>
    </source>
</evidence>
<keyword evidence="8" id="KW-0808">Transferase</keyword>
<organism evidence="12 13">
    <name type="scientific">Escallonia herrerae</name>
    <dbReference type="NCBI Taxonomy" id="1293975"/>
    <lineage>
        <taxon>Eukaryota</taxon>
        <taxon>Viridiplantae</taxon>
        <taxon>Streptophyta</taxon>
        <taxon>Embryophyta</taxon>
        <taxon>Tracheophyta</taxon>
        <taxon>Spermatophyta</taxon>
        <taxon>Magnoliopsida</taxon>
        <taxon>eudicotyledons</taxon>
        <taxon>Gunneridae</taxon>
        <taxon>Pentapetalae</taxon>
        <taxon>asterids</taxon>
        <taxon>campanulids</taxon>
        <taxon>Escalloniales</taxon>
        <taxon>Escalloniaceae</taxon>
        <taxon>Escallonia</taxon>
    </lineage>
</organism>
<keyword evidence="6" id="KW-0229">DNA integration</keyword>
<keyword evidence="8" id="KW-0239">DNA-directed DNA polymerase</keyword>
<dbReference type="GO" id="GO:0003887">
    <property type="term" value="F:DNA-directed DNA polymerase activity"/>
    <property type="evidence" value="ECO:0007669"/>
    <property type="project" value="UniProtKB-KW"/>
</dbReference>
<dbReference type="EMBL" id="JAVXUP010001359">
    <property type="protein sequence ID" value="KAK3012685.1"/>
    <property type="molecule type" value="Genomic_DNA"/>
</dbReference>
<keyword evidence="7" id="KW-0695">RNA-directed DNA polymerase</keyword>
<dbReference type="GO" id="GO:0006310">
    <property type="term" value="P:DNA recombination"/>
    <property type="evidence" value="ECO:0007669"/>
    <property type="project" value="UniProtKB-KW"/>
</dbReference>
<dbReference type="InterPro" id="IPR039537">
    <property type="entry name" value="Retrotran_Ty1/copia-like"/>
</dbReference>
<accession>A0AA88VPL6</accession>
<evidence type="ECO:0000256" key="5">
    <source>
        <dbReference type="ARBA" id="ARBA00022842"/>
    </source>
</evidence>
<dbReference type="InterPro" id="IPR032799">
    <property type="entry name" value="TAXi_C"/>
</dbReference>
<protein>
    <submittedName>
        <fullName evidence="12">Uncharacterized protein</fullName>
    </submittedName>
</protein>
<evidence type="ECO:0000256" key="2">
    <source>
        <dbReference type="ARBA" id="ARBA00022723"/>
    </source>
</evidence>
<evidence type="ECO:0000259" key="11">
    <source>
        <dbReference type="Pfam" id="PF25597"/>
    </source>
</evidence>
<reference evidence="12" key="1">
    <citation type="submission" date="2022-12" db="EMBL/GenBank/DDBJ databases">
        <title>Draft genome assemblies for two species of Escallonia (Escalloniales).</title>
        <authorList>
            <person name="Chanderbali A."/>
            <person name="Dervinis C."/>
            <person name="Anghel I."/>
            <person name="Soltis D."/>
            <person name="Soltis P."/>
            <person name="Zapata F."/>
        </authorList>
    </citation>
    <scope>NUCLEOTIDE SEQUENCE</scope>
    <source>
        <strain evidence="12">UCBG64.0493</strain>
        <tissue evidence="12">Leaf</tissue>
    </source>
</reference>
<dbReference type="Proteomes" id="UP001188597">
    <property type="component" value="Unassembled WGS sequence"/>
</dbReference>
<name>A0AA88VPL6_9ASTE</name>
<dbReference type="GO" id="GO:0003964">
    <property type="term" value="F:RNA-directed DNA polymerase activity"/>
    <property type="evidence" value="ECO:0007669"/>
    <property type="project" value="UniProtKB-KW"/>
</dbReference>
<feature type="domain" description="Xylanase inhibitor C-terminal" evidence="10">
    <location>
        <begin position="126"/>
        <end position="166"/>
    </location>
</feature>
<keyword evidence="3" id="KW-0255">Endonuclease</keyword>